<evidence type="ECO:0008006" key="4">
    <source>
        <dbReference type="Google" id="ProtNLM"/>
    </source>
</evidence>
<evidence type="ECO:0000313" key="3">
    <source>
        <dbReference type="Proteomes" id="UP001341840"/>
    </source>
</evidence>
<evidence type="ECO:0000256" key="1">
    <source>
        <dbReference type="SAM" id="SignalP"/>
    </source>
</evidence>
<dbReference type="PANTHER" id="PTHR34451:SF15">
    <property type="entry name" value="PHD-TYPE DOMAIN-CONTAINING PROTEIN"/>
    <property type="match status" value="1"/>
</dbReference>
<keyword evidence="3" id="KW-1185">Reference proteome</keyword>
<protein>
    <recommendedName>
        <fullName evidence="4">Secreted protein</fullName>
    </recommendedName>
</protein>
<proteinExistence type="predicted"/>
<dbReference type="PANTHER" id="PTHR34451">
    <property type="entry name" value="PHD FINGER FAMILY PROTEIN"/>
    <property type="match status" value="1"/>
</dbReference>
<dbReference type="Proteomes" id="UP001341840">
    <property type="component" value="Unassembled WGS sequence"/>
</dbReference>
<name>A0ABU6QMV0_9FABA</name>
<feature type="non-terminal residue" evidence="2">
    <location>
        <position position="143"/>
    </location>
</feature>
<evidence type="ECO:0000313" key="2">
    <source>
        <dbReference type="EMBL" id="MED6112860.1"/>
    </source>
</evidence>
<feature type="chain" id="PRO_5046826860" description="Secreted protein" evidence="1">
    <location>
        <begin position="24"/>
        <end position="143"/>
    </location>
</feature>
<reference evidence="2 3" key="1">
    <citation type="journal article" date="2023" name="Plants (Basel)">
        <title>Bridging the Gap: Combining Genomics and Transcriptomics Approaches to Understand Stylosanthes scabra, an Orphan Legume from the Brazilian Caatinga.</title>
        <authorList>
            <person name="Ferreira-Neto J.R.C."/>
            <person name="da Silva M.D."/>
            <person name="Binneck E."/>
            <person name="de Melo N.F."/>
            <person name="da Silva R.H."/>
            <person name="de Melo A.L.T.M."/>
            <person name="Pandolfi V."/>
            <person name="Bustamante F.O."/>
            <person name="Brasileiro-Vidal A.C."/>
            <person name="Benko-Iseppon A.M."/>
        </authorList>
    </citation>
    <scope>NUCLEOTIDE SEQUENCE [LARGE SCALE GENOMIC DNA]</scope>
    <source>
        <tissue evidence="2">Leaves</tissue>
    </source>
</reference>
<gene>
    <name evidence="2" type="ORF">PIB30_065564</name>
</gene>
<keyword evidence="1" id="KW-0732">Signal</keyword>
<sequence>MFILLPLPPSLFIHLLCPSFCHCRLCTSCVLHLHPSSFCPSCFEFFDYPFSATSSAASNCFPSRVKCSFLTHLHCFPSLTLPLPPSSALLAPLPLPLPLASALLCASLNRYLSTVRDKADRSVRESAVARKKAKDLSLDHLTT</sequence>
<feature type="signal peptide" evidence="1">
    <location>
        <begin position="1"/>
        <end position="23"/>
    </location>
</feature>
<dbReference type="EMBL" id="JASCZI010000655">
    <property type="protein sequence ID" value="MED6112860.1"/>
    <property type="molecule type" value="Genomic_DNA"/>
</dbReference>
<comment type="caution">
    <text evidence="2">The sequence shown here is derived from an EMBL/GenBank/DDBJ whole genome shotgun (WGS) entry which is preliminary data.</text>
</comment>
<organism evidence="2 3">
    <name type="scientific">Stylosanthes scabra</name>
    <dbReference type="NCBI Taxonomy" id="79078"/>
    <lineage>
        <taxon>Eukaryota</taxon>
        <taxon>Viridiplantae</taxon>
        <taxon>Streptophyta</taxon>
        <taxon>Embryophyta</taxon>
        <taxon>Tracheophyta</taxon>
        <taxon>Spermatophyta</taxon>
        <taxon>Magnoliopsida</taxon>
        <taxon>eudicotyledons</taxon>
        <taxon>Gunneridae</taxon>
        <taxon>Pentapetalae</taxon>
        <taxon>rosids</taxon>
        <taxon>fabids</taxon>
        <taxon>Fabales</taxon>
        <taxon>Fabaceae</taxon>
        <taxon>Papilionoideae</taxon>
        <taxon>50 kb inversion clade</taxon>
        <taxon>dalbergioids sensu lato</taxon>
        <taxon>Dalbergieae</taxon>
        <taxon>Pterocarpus clade</taxon>
        <taxon>Stylosanthes</taxon>
    </lineage>
</organism>
<accession>A0ABU6QMV0</accession>